<gene>
    <name evidence="2" type="ordered locus">Os02g0603300</name>
    <name evidence="2" type="ORF">OSNPB_020603300</name>
</gene>
<dbReference type="EMBL" id="AP014958">
    <property type="protein sequence ID" value="BAS79638.1"/>
    <property type="molecule type" value="Genomic_DNA"/>
</dbReference>
<reference evidence="3" key="1">
    <citation type="journal article" date="2005" name="Nature">
        <title>The map-based sequence of the rice genome.</title>
        <authorList>
            <consortium name="International rice genome sequencing project (IRGSP)"/>
            <person name="Matsumoto T."/>
            <person name="Wu J."/>
            <person name="Kanamori H."/>
            <person name="Katayose Y."/>
            <person name="Fujisawa M."/>
            <person name="Namiki N."/>
            <person name="Mizuno H."/>
            <person name="Yamamoto K."/>
            <person name="Antonio B.A."/>
            <person name="Baba T."/>
            <person name="Sakata K."/>
            <person name="Nagamura Y."/>
            <person name="Aoki H."/>
            <person name="Arikawa K."/>
            <person name="Arita K."/>
            <person name="Bito T."/>
            <person name="Chiden Y."/>
            <person name="Fujitsuka N."/>
            <person name="Fukunaka R."/>
            <person name="Hamada M."/>
            <person name="Harada C."/>
            <person name="Hayashi A."/>
            <person name="Hijishita S."/>
            <person name="Honda M."/>
            <person name="Hosokawa S."/>
            <person name="Ichikawa Y."/>
            <person name="Idonuma A."/>
            <person name="Iijima M."/>
            <person name="Ikeda M."/>
            <person name="Ikeno M."/>
            <person name="Ito K."/>
            <person name="Ito S."/>
            <person name="Ito T."/>
            <person name="Ito Y."/>
            <person name="Ito Y."/>
            <person name="Iwabuchi A."/>
            <person name="Kamiya K."/>
            <person name="Karasawa W."/>
            <person name="Kurita K."/>
            <person name="Katagiri S."/>
            <person name="Kikuta A."/>
            <person name="Kobayashi H."/>
            <person name="Kobayashi N."/>
            <person name="Machita K."/>
            <person name="Maehara T."/>
            <person name="Masukawa M."/>
            <person name="Mizubayashi T."/>
            <person name="Mukai Y."/>
            <person name="Nagasaki H."/>
            <person name="Nagata Y."/>
            <person name="Naito S."/>
            <person name="Nakashima M."/>
            <person name="Nakama Y."/>
            <person name="Nakamichi Y."/>
            <person name="Nakamura M."/>
            <person name="Meguro A."/>
            <person name="Negishi M."/>
            <person name="Ohta I."/>
            <person name="Ohta T."/>
            <person name="Okamoto M."/>
            <person name="Ono N."/>
            <person name="Saji S."/>
            <person name="Sakaguchi M."/>
            <person name="Sakai K."/>
            <person name="Shibata M."/>
            <person name="Shimokawa T."/>
            <person name="Song J."/>
            <person name="Takazaki Y."/>
            <person name="Terasawa K."/>
            <person name="Tsugane M."/>
            <person name="Tsuji K."/>
            <person name="Ueda S."/>
            <person name="Waki K."/>
            <person name="Yamagata H."/>
            <person name="Yamamoto M."/>
            <person name="Yamamoto S."/>
            <person name="Yamane H."/>
            <person name="Yoshiki S."/>
            <person name="Yoshihara R."/>
            <person name="Yukawa K."/>
            <person name="Zhong H."/>
            <person name="Yano M."/>
            <person name="Yuan Q."/>
            <person name="Ouyang S."/>
            <person name="Liu J."/>
            <person name="Jones K.M."/>
            <person name="Gansberger K."/>
            <person name="Moffat K."/>
            <person name="Hill J."/>
            <person name="Bera J."/>
            <person name="Fadrosh D."/>
            <person name="Jin S."/>
            <person name="Johri S."/>
            <person name="Kim M."/>
            <person name="Overton L."/>
            <person name="Reardon M."/>
            <person name="Tsitrin T."/>
            <person name="Vuong H."/>
            <person name="Weaver B."/>
            <person name="Ciecko A."/>
            <person name="Tallon L."/>
            <person name="Jackson J."/>
            <person name="Pai G."/>
            <person name="Aken S.V."/>
            <person name="Utterback T."/>
            <person name="Reidmuller S."/>
            <person name="Feldblyum T."/>
            <person name="Hsiao J."/>
            <person name="Zismann V."/>
            <person name="Iobst S."/>
            <person name="de Vazeille A.R."/>
            <person name="Buell C.R."/>
            <person name="Ying K."/>
            <person name="Li Y."/>
            <person name="Lu T."/>
            <person name="Huang Y."/>
            <person name="Zhao Q."/>
            <person name="Feng Q."/>
            <person name="Zhang L."/>
            <person name="Zhu J."/>
            <person name="Weng Q."/>
            <person name="Mu J."/>
            <person name="Lu Y."/>
            <person name="Fan D."/>
            <person name="Liu Y."/>
            <person name="Guan J."/>
            <person name="Zhang Y."/>
            <person name="Yu S."/>
            <person name="Liu X."/>
            <person name="Zhang Y."/>
            <person name="Hong G."/>
            <person name="Han B."/>
            <person name="Choisne N."/>
            <person name="Demange N."/>
            <person name="Orjeda G."/>
            <person name="Samain S."/>
            <person name="Cattolico L."/>
            <person name="Pelletier E."/>
            <person name="Couloux A."/>
            <person name="Segurens B."/>
            <person name="Wincker P."/>
            <person name="D'Hont A."/>
            <person name="Scarpelli C."/>
            <person name="Weissenbach J."/>
            <person name="Salanoubat M."/>
            <person name="Quetier F."/>
            <person name="Yu Y."/>
            <person name="Kim H.R."/>
            <person name="Rambo T."/>
            <person name="Currie J."/>
            <person name="Collura K."/>
            <person name="Luo M."/>
            <person name="Yang T."/>
            <person name="Ammiraju J.S.S."/>
            <person name="Engler F."/>
            <person name="Soderlund C."/>
            <person name="Wing R.A."/>
            <person name="Palmer L.E."/>
            <person name="de la Bastide M."/>
            <person name="Spiegel L."/>
            <person name="Nascimento L."/>
            <person name="Zutavern T."/>
            <person name="O'Shaughnessy A."/>
            <person name="Dike S."/>
            <person name="Dedhia N."/>
            <person name="Preston R."/>
            <person name="Balija V."/>
            <person name="McCombie W.R."/>
            <person name="Chow T."/>
            <person name="Chen H."/>
            <person name="Chung M."/>
            <person name="Chen C."/>
            <person name="Shaw J."/>
            <person name="Wu H."/>
            <person name="Hsiao K."/>
            <person name="Chao Y."/>
            <person name="Chu M."/>
            <person name="Cheng C."/>
            <person name="Hour A."/>
            <person name="Lee P."/>
            <person name="Lin S."/>
            <person name="Lin Y."/>
            <person name="Liou J."/>
            <person name="Liu S."/>
            <person name="Hsing Y."/>
            <person name="Raghuvanshi S."/>
            <person name="Mohanty A."/>
            <person name="Bharti A.K."/>
            <person name="Gaur A."/>
            <person name="Gupta V."/>
            <person name="Kumar D."/>
            <person name="Ravi V."/>
            <person name="Vij S."/>
            <person name="Kapur A."/>
            <person name="Khurana P."/>
            <person name="Khurana P."/>
            <person name="Khurana J.P."/>
            <person name="Tyagi A.K."/>
            <person name="Gaikwad K."/>
            <person name="Singh A."/>
            <person name="Dalal V."/>
            <person name="Srivastava S."/>
            <person name="Dixit A."/>
            <person name="Pal A.K."/>
            <person name="Ghazi I.A."/>
            <person name="Yadav M."/>
            <person name="Pandit A."/>
            <person name="Bhargava A."/>
            <person name="Sureshbabu K."/>
            <person name="Batra K."/>
            <person name="Sharma T.R."/>
            <person name="Mohapatra T."/>
            <person name="Singh N.K."/>
            <person name="Messing J."/>
            <person name="Nelson A.B."/>
            <person name="Fuks G."/>
            <person name="Kavchok S."/>
            <person name="Keizer G."/>
            <person name="Linton E."/>
            <person name="Llaca V."/>
            <person name="Song R."/>
            <person name="Tanyolac B."/>
            <person name="Young S."/>
            <person name="Ho-Il K."/>
            <person name="Hahn J.H."/>
            <person name="Sangsakoo G."/>
            <person name="Vanavichit A."/>
            <person name="de Mattos Luiz.A.T."/>
            <person name="Zimmer P.D."/>
            <person name="Malone G."/>
            <person name="Dellagostin O."/>
            <person name="de Oliveira A.C."/>
            <person name="Bevan M."/>
            <person name="Bancroft I."/>
            <person name="Minx P."/>
            <person name="Cordum H."/>
            <person name="Wilson R."/>
            <person name="Cheng Z."/>
            <person name="Jin W."/>
            <person name="Jiang J."/>
            <person name="Leong S.A."/>
            <person name="Iwama H."/>
            <person name="Gojobori T."/>
            <person name="Itoh T."/>
            <person name="Niimura Y."/>
            <person name="Fujii Y."/>
            <person name="Habara T."/>
            <person name="Sakai H."/>
            <person name="Sato Y."/>
            <person name="Wilson G."/>
            <person name="Kumar K."/>
            <person name="McCouch S."/>
            <person name="Juretic N."/>
            <person name="Hoen D."/>
            <person name="Wright S."/>
            <person name="Bruskiewich R."/>
            <person name="Bureau T."/>
            <person name="Miyao A."/>
            <person name="Hirochika H."/>
            <person name="Nishikawa T."/>
            <person name="Kadowaki K."/>
            <person name="Sugiura M."/>
            <person name="Burr B."/>
            <person name="Sasaki T."/>
        </authorList>
    </citation>
    <scope>NUCLEOTIDE SEQUENCE [LARGE SCALE GENOMIC DNA]</scope>
    <source>
        <strain evidence="3">cv. Nipponbare</strain>
    </source>
</reference>
<dbReference type="AlphaFoldDB" id="A0A0P0VLN3"/>
<sequence>MAGMAPAVTGKAPAEEAEQGAQWPDLVAVVPKHDDHNHDVVLVLLGREHGRLKPVDGAELDLRLLPRSSARRRHRARPPPPTPVPRHRSCCSLLPLLAATPAGWLLWRRRARERGTGEREKERERRGVEGESVAGDMVATGARRCNASLAFVPWPKSSERRVP</sequence>
<proteinExistence type="predicted"/>
<keyword evidence="3" id="KW-1185">Reference proteome</keyword>
<evidence type="ECO:0000256" key="1">
    <source>
        <dbReference type="SAM" id="MobiDB-lite"/>
    </source>
</evidence>
<name>A0A0P0VLN3_ORYSJ</name>
<accession>A0A0P0VLN3</accession>
<reference evidence="2 3" key="2">
    <citation type="journal article" date="2013" name="Plant Cell Physiol.">
        <title>Rice Annotation Project Database (RAP-DB): an integrative and interactive database for rice genomics.</title>
        <authorList>
            <person name="Sakai H."/>
            <person name="Lee S.S."/>
            <person name="Tanaka T."/>
            <person name="Numa H."/>
            <person name="Kim J."/>
            <person name="Kawahara Y."/>
            <person name="Wakimoto H."/>
            <person name="Yang C.C."/>
            <person name="Iwamoto M."/>
            <person name="Abe T."/>
            <person name="Yamada Y."/>
            <person name="Muto A."/>
            <person name="Inokuchi H."/>
            <person name="Ikemura T."/>
            <person name="Matsumoto T."/>
            <person name="Sasaki T."/>
            <person name="Itoh T."/>
        </authorList>
    </citation>
    <scope>NUCLEOTIDE SEQUENCE [LARGE SCALE GENOMIC DNA]</scope>
    <source>
        <strain evidence="3">cv. Nipponbare</strain>
    </source>
</reference>
<evidence type="ECO:0000313" key="3">
    <source>
        <dbReference type="Proteomes" id="UP000059680"/>
    </source>
</evidence>
<feature type="region of interest" description="Disordered" evidence="1">
    <location>
        <begin position="1"/>
        <end position="20"/>
    </location>
</feature>
<protein>
    <submittedName>
        <fullName evidence="2">Os02g0603300 protein</fullName>
    </submittedName>
</protein>
<organism evidence="2 3">
    <name type="scientific">Oryza sativa subsp. japonica</name>
    <name type="common">Rice</name>
    <dbReference type="NCBI Taxonomy" id="39947"/>
    <lineage>
        <taxon>Eukaryota</taxon>
        <taxon>Viridiplantae</taxon>
        <taxon>Streptophyta</taxon>
        <taxon>Embryophyta</taxon>
        <taxon>Tracheophyta</taxon>
        <taxon>Spermatophyta</taxon>
        <taxon>Magnoliopsida</taxon>
        <taxon>Liliopsida</taxon>
        <taxon>Poales</taxon>
        <taxon>Poaceae</taxon>
        <taxon>BOP clade</taxon>
        <taxon>Oryzoideae</taxon>
        <taxon>Oryzeae</taxon>
        <taxon>Oryzinae</taxon>
        <taxon>Oryza</taxon>
        <taxon>Oryza sativa</taxon>
    </lineage>
</organism>
<dbReference type="PaxDb" id="39947-A0A0P0VLN3"/>
<reference evidence="2 3" key="3">
    <citation type="journal article" date="2013" name="Rice">
        <title>Improvement of the Oryza sativa Nipponbare reference genome using next generation sequence and optical map data.</title>
        <authorList>
            <person name="Kawahara Y."/>
            <person name="de la Bastide M."/>
            <person name="Hamilton J.P."/>
            <person name="Kanamori H."/>
            <person name="McCombie W.R."/>
            <person name="Ouyang S."/>
            <person name="Schwartz D.C."/>
            <person name="Tanaka T."/>
            <person name="Wu J."/>
            <person name="Zhou S."/>
            <person name="Childs K.L."/>
            <person name="Davidson R.M."/>
            <person name="Lin H."/>
            <person name="Quesada-Ocampo L."/>
            <person name="Vaillancourt B."/>
            <person name="Sakai H."/>
            <person name="Lee S.S."/>
            <person name="Kim J."/>
            <person name="Numa H."/>
            <person name="Itoh T."/>
            <person name="Buell C.R."/>
            <person name="Matsumoto T."/>
        </authorList>
    </citation>
    <scope>NUCLEOTIDE SEQUENCE [LARGE SCALE GENOMIC DNA]</scope>
    <source>
        <strain evidence="3">cv. Nipponbare</strain>
    </source>
</reference>
<dbReference type="Proteomes" id="UP000059680">
    <property type="component" value="Chromosome 2"/>
</dbReference>
<feature type="region of interest" description="Disordered" evidence="1">
    <location>
        <begin position="113"/>
        <end position="139"/>
    </location>
</feature>
<evidence type="ECO:0000313" key="2">
    <source>
        <dbReference type="EMBL" id="BAS79638.1"/>
    </source>
</evidence>
<dbReference type="InParanoid" id="A0A0P0VLN3"/>
<feature type="compositionally biased region" description="Basic and acidic residues" evidence="1">
    <location>
        <begin position="113"/>
        <end position="129"/>
    </location>
</feature>